<dbReference type="EMBL" id="CP063982">
    <property type="protein sequence ID" value="UOD51667.1"/>
    <property type="molecule type" value="Genomic_DNA"/>
</dbReference>
<dbReference type="InterPro" id="IPR047976">
    <property type="entry name" value="Anti_VapB2-like"/>
</dbReference>
<reference evidence="1 2" key="1">
    <citation type="submission" date="2020-11" db="EMBL/GenBank/DDBJ databases">
        <title>Algicoccus daihaiensis sp.nov., isolated from Daihai Lake in Inner Mongolia.</title>
        <authorList>
            <person name="Kai J."/>
        </authorList>
    </citation>
    <scope>NUCLEOTIDE SEQUENCE [LARGE SCALE GENOMIC DNA]</scope>
    <source>
        <strain evidence="2">f23</strain>
    </source>
</reference>
<sequence>MDEPGNPHLNRHRRLGGGSVIASVFKTNRTQAIRLPKALALPENVKSVDVVAMGNSRLIKPLGGAWDSWFEQPAAS</sequence>
<gene>
    <name evidence="1" type="ORF">DHf2319_10130</name>
</gene>
<name>A0ABY4ARK6_9BURK</name>
<dbReference type="NCBIfam" id="NF040493">
    <property type="entry name" value="TA_anti_VapB"/>
    <property type="match status" value="1"/>
</dbReference>
<keyword evidence="1" id="KW-0238">DNA-binding</keyword>
<proteinExistence type="predicted"/>
<dbReference type="Proteomes" id="UP000831607">
    <property type="component" value="Chromosome"/>
</dbReference>
<accession>A0ABY4ARK6</accession>
<dbReference type="GO" id="GO:0003677">
    <property type="term" value="F:DNA binding"/>
    <property type="evidence" value="ECO:0007669"/>
    <property type="project" value="UniProtKB-KW"/>
</dbReference>
<evidence type="ECO:0000313" key="1">
    <source>
        <dbReference type="EMBL" id="UOD51667.1"/>
    </source>
</evidence>
<organism evidence="1 2">
    <name type="scientific">Orrella daihaiensis</name>
    <dbReference type="NCBI Taxonomy" id="2782176"/>
    <lineage>
        <taxon>Bacteria</taxon>
        <taxon>Pseudomonadati</taxon>
        <taxon>Pseudomonadota</taxon>
        <taxon>Betaproteobacteria</taxon>
        <taxon>Burkholderiales</taxon>
        <taxon>Alcaligenaceae</taxon>
        <taxon>Orrella</taxon>
    </lineage>
</organism>
<evidence type="ECO:0000313" key="2">
    <source>
        <dbReference type="Proteomes" id="UP000831607"/>
    </source>
</evidence>
<protein>
    <submittedName>
        <fullName evidence="1">AbrB/MazE/SpoVT family DNA-binding domain-containing protein</fullName>
    </submittedName>
</protein>
<dbReference type="Gene3D" id="2.10.260.10">
    <property type="match status" value="1"/>
</dbReference>
<keyword evidence="2" id="KW-1185">Reference proteome</keyword>